<dbReference type="RefSeq" id="WP_184538938.1">
    <property type="nucleotide sequence ID" value="NZ_JACHJW010000001.1"/>
</dbReference>
<feature type="compositionally biased region" description="Basic and acidic residues" evidence="2">
    <location>
        <begin position="518"/>
        <end position="534"/>
    </location>
</feature>
<accession>A0A7W7WT02</accession>
<feature type="region of interest" description="Disordered" evidence="2">
    <location>
        <begin position="1354"/>
        <end position="1491"/>
    </location>
</feature>
<feature type="compositionally biased region" description="Low complexity" evidence="2">
    <location>
        <begin position="1381"/>
        <end position="1394"/>
    </location>
</feature>
<protein>
    <recommendedName>
        <fullName evidence="7">Papain fold toxin 1 (Glutamine deamidase) of polymorphic toxin system</fullName>
    </recommendedName>
</protein>
<dbReference type="Pfam" id="PF15644">
    <property type="entry name" value="Gln_amidase"/>
    <property type="match status" value="1"/>
</dbReference>
<feature type="compositionally biased region" description="Basic and acidic residues" evidence="2">
    <location>
        <begin position="1479"/>
        <end position="1490"/>
    </location>
</feature>
<feature type="domain" description="Outer membrane channel protein CpnT-like N-terminal" evidence="4">
    <location>
        <begin position="21"/>
        <end position="154"/>
    </location>
</feature>
<feature type="compositionally biased region" description="Basic and acidic residues" evidence="2">
    <location>
        <begin position="2230"/>
        <end position="2246"/>
    </location>
</feature>
<feature type="domain" description="Tox-PL" evidence="3">
    <location>
        <begin position="818"/>
        <end position="917"/>
    </location>
</feature>
<sequence length="3242" mass="350444">MIELWDFGDPWNVVRDSVVWLGSGGNAWPKGNEDQLRLLAADWRALAAQLGPAVAGAQLSANVLSELWGGDSGAWFARAWEEVGVVIPETLFDAIGEIADSLDAAALDIEHSKLSTLLEIGIVITEIFVFAVMWWLSFGAAMAAAAVRLNAARLTVRQIFELLVSRAGASFTQRSGYASMRELVSGLRGKTLVLMAGNEAGREGLVNLLPQWIQVKVLETREEVDVHAVAVDAVAGGFGAMGAPVGDIGRTLARKIDNEAVRGLSNVGADAVSEWTEELLGNLGGSLATDGTFALNPPGLDQVVAGMARNYISDGARIGERVGNFGRGLVGLETTQQQMERQARGMREGAVRHQHDAQRAATEARAAADVAERRAQESAAAHEAARSAADDRSAGPAPSTAPTHAPDVRPAGTQAPDVRPAGTQAPDAQPSGAQTPAESGSPTPAPVGPGVPAPGVPTTDAPHTAPQPSQGGQPVQGGQPIQNQGQQSEQVRLAEELATQERVSADTAARQAQLAEQAARDAREAAERAARAESPEELAEAVRAAAVASNEAIQARNVAAAHASIETEPTADADRTPATNPNGSDASPAADTQDAPGTGTTDPSTSARNDAPADAVTPTSRGASTGTWPNSMPPGTTTTLGSARRAAPTAPGGASRTGSGRSDNAAGAPDPNPHPSIPGDTDGELIGDTRSDADPSDSPAPRSTPVNPDRPGLPAAPGGFAGNRSLGIQGRPSIGIQGRPSVPARRSRPAGELRLGGGIPAESVRPEAYDPPTPAQERALDDAIPRDAEGLPVIHPPLTSGWTLLTNGGGPFQVGRHNNGTEVARALASTWFGRPVVAGSNRGGSSTSQPTEAWIGSPYVVQPGGIAGLDQIHAAVREAGPGAFAFVQVRIPGVETAHELAVVNEGGTVKWIDPVAGVAEALTPPYTDVESSQALLLDADGVAVSTPDTRRVSLSEESGTQPGSPEPAVTRRTTDGEPTPYAPTGRMRGLRTSLTRPENLRSALDDAAIRRAVEAAVAVGGGTRPVRMDEDPAAVRRRVAAEAAESRPGRPERQASPRLRYALELPATDYADAVRRTLDDLAAQGYQPVRLVDGWAAGEVGGLVSQWRDPSTGREFHLRLDTPQSRAAYDAVREWQEARRADADPDRLRHLAERRQQALARVRPPEGLGGIQLPGVAAPTDSRPAETSRTPEQAAADRRESAQPTPELAAAWNDEQLARLPLVTGRRAIQAVRDFVNSTPSGLEFTGDPQLGRYAEALHPEDGVLKIALHGLRNGEVVVGGYRMSAESFARGLADLNRSGRISLGDRRIKLVSCYSGAGSRPAAAALARILRRKVTGVTEKMWTYLDGTEVMASPDVHNGRRPAVPADGRERTFDSRGREVPSVPVDGADAAAAPNPPVESGGGSRAGPASEVGRDDRSRMTGDRWDSHRTPDGRLHRIGDRAGTFREPGTDRLHGELDAPGTYRDESDFSLRSAETGRPVRDPLTDPRRPVRHRAAEGPAQTYQFRQPPDQAVQAVRRAAAARRELAEFRETTLRPQMELLGVSDPQELTRSNLNRTRDRLRAEYAHDPAMLAHVQELVAAAREHSDLVAAARAAEAAVPHAAALRLLADRFGLAEADVLTREPGEGPTPAREFVALGLDRTSHRLVIVDTRPFRRSRYLLPDGSLTERGTPQYVRDVLETNPELHAQLRQNPDLLDELHRALALGDLEVELHRIEVGVDGDQQVSITTRQADLSGLALDGLTERLPPPSGNPDPALRQRLLDSARRVGEAHTSRPGRYGITRIEVQDGYVEVTVESGLSIPGVHLGRARTFRIEFAAVSKAEKLIGYQLRDDGVYEVSFAANHLDGVTTATLDQYVARAIGQVVGEVRATSSGRFGRLRGRPGGPLNSNDALTNDPTPPRRPRPSHADLVALAELDAQLQLHAQADGPRRTAIEAELRTFIETRALREGVPGAEARAELVRRHLSRPAAVLFEERRRWWYDSDPVVAGTMYHLNEVARLLYEPVLVVPELTIEPASVPGRSVYRVTPAGWRNQGQLSFTIEVVSGSVPDGQIATFQGGGWERHFHLVVDRDRFALGDPRSVRDLQAAEAAFQRELYDTLRKLTRLQQARPAQVPYRRIDRVFANLPNVVSIGVSAVLSWLNNNPLLVLRRAVASSVDLLTNDPISRGDSYTKQERKHDRVLAQLPDRSGIADGELQRRIDDSYDQAGELAVRIQGDRTLAERTVQPEPGKKPDTAEISEPEGRKVRERIRNGIASISQDLASDPIEHLQGIWFTGDRTGLFSRWRRSGAIGVLKGIGRPLGEAGLRQRRRRSAVRAGSEDSYELEVRGGAGVVVYVEVAHTADPDKIEVEYTEERITLRVPPKLAEVEEKAMRTAVRDALAAVAKRQHELTQFVTSGRIHLERRAAEEAPISGLAWPLGNWAINGYGHMQAAAGMAKALVQVLVDRFVGRRDRELTAFLEEYDLKHAGRLSAAQRRNVGAQIEDLAKIGGNLARATLERLQGQRRNVPVSAPPAAGETTRTEEDGKTAAEEQKSVRRDSIKAAMSELNERHDVTFSSRDIIDENGRLVGVSCSEADSRRRLQRTRKLYRYVSSLYRRGDIEVRFIFGQVEDERLLVPTADRMSRNSFDFTVNVDADPDQVAGAVRHLMDNVLYDRKNPISRARWIREDLLPALSAGIGGGMLTAIFTGSFSLGVVAALTVLSVAGRAALRMKQIHDNDLGIVRSLSETNKDNTPPERLREKVEEQRRAVEELERQARQIEAELAADPRTTDDVARLVRHYEQLPPADADVLPNVDATVTNFEELPRAGVIARVRDTEHTFRLAFRGAGNRPEQLTFEIRTGPVGAEGIVTAYRVNSDVTYVLHVDPTQSPERIADAIQAWAQQEIIRISQQPTGLPSPKFRWLRFARDAVGQAMASGVRLVEAKIRHKPWDKSVKTQTAYSVSASVTSGVAELAGISYEGNEAVSAQNRSELAKRRLSTTGEEHLAIFGAEADTLLTRTRWAFNRLRYLEQIAANLPPAERPVPFQDLSRFLPGEPMSWGVEGSAGGDLSYDPSDLDPTPRPGETPQLAAERAEWARVAMVFNELGDTPPRFDVADNDAAHASDGAHTLERHGPAVPLTREPHTHTVEGRIYGDAPWPRRQNFSSRWLDVAVMNRAINEYVAENWQTIREDLALEGRHVDVAMHARLVGEGYANLSMGTRASPVPRYYLTKLFRVTLKLVPGSAPARAFIVTAFPESKRS</sequence>
<name>A0A7W7WT02_9ACTN</name>
<dbReference type="InterPro" id="IPR057746">
    <property type="entry name" value="CpnT-like_N"/>
</dbReference>
<feature type="compositionally biased region" description="Low complexity" evidence="2">
    <location>
        <begin position="466"/>
        <end position="487"/>
    </location>
</feature>
<feature type="region of interest" description="Disordered" evidence="2">
    <location>
        <begin position="3044"/>
        <end position="3067"/>
    </location>
</feature>
<dbReference type="Proteomes" id="UP000578819">
    <property type="component" value="Unassembled WGS sequence"/>
</dbReference>
<keyword evidence="6" id="KW-1185">Reference proteome</keyword>
<feature type="compositionally biased region" description="Basic and acidic residues" evidence="2">
    <location>
        <begin position="1413"/>
        <end position="1470"/>
    </location>
</feature>
<feature type="compositionally biased region" description="Low complexity" evidence="2">
    <location>
        <begin position="359"/>
        <end position="369"/>
    </location>
</feature>
<organism evidence="5 6">
    <name type="scientific">Micromonospora polyrhachis</name>
    <dbReference type="NCBI Taxonomy" id="1282883"/>
    <lineage>
        <taxon>Bacteria</taxon>
        <taxon>Bacillati</taxon>
        <taxon>Actinomycetota</taxon>
        <taxon>Actinomycetes</taxon>
        <taxon>Micromonosporales</taxon>
        <taxon>Micromonosporaceae</taxon>
        <taxon>Micromonospora</taxon>
    </lineage>
</organism>
<dbReference type="InterPro" id="IPR028908">
    <property type="entry name" value="Tox-PL_dom"/>
</dbReference>
<comment type="caution">
    <text evidence="5">The sequence shown here is derived from an EMBL/GenBank/DDBJ whole genome shotgun (WGS) entry which is preliminary data.</text>
</comment>
<reference evidence="5 6" key="1">
    <citation type="submission" date="2020-08" db="EMBL/GenBank/DDBJ databases">
        <title>Sequencing the genomes of 1000 actinobacteria strains.</title>
        <authorList>
            <person name="Klenk H.-P."/>
        </authorList>
    </citation>
    <scope>NUCLEOTIDE SEQUENCE [LARGE SCALE GENOMIC DNA]</scope>
    <source>
        <strain evidence="5 6">DSM 45886</strain>
    </source>
</reference>
<proteinExistence type="predicted"/>
<feature type="region of interest" description="Disordered" evidence="2">
    <location>
        <begin position="341"/>
        <end position="539"/>
    </location>
</feature>
<evidence type="ECO:0000256" key="1">
    <source>
        <dbReference type="SAM" id="Coils"/>
    </source>
</evidence>
<feature type="region of interest" description="Disordered" evidence="2">
    <location>
        <begin position="2506"/>
        <end position="2540"/>
    </location>
</feature>
<feature type="compositionally biased region" description="Polar residues" evidence="2">
    <location>
        <begin position="617"/>
        <end position="640"/>
    </location>
</feature>
<feature type="region of interest" description="Disordered" evidence="2">
    <location>
        <begin position="556"/>
        <end position="777"/>
    </location>
</feature>
<evidence type="ECO:0000256" key="2">
    <source>
        <dbReference type="SAM" id="MobiDB-lite"/>
    </source>
</evidence>
<feature type="region of interest" description="Disordered" evidence="2">
    <location>
        <begin position="2223"/>
        <end position="2246"/>
    </location>
</feature>
<feature type="compositionally biased region" description="Basic and acidic residues" evidence="2">
    <location>
        <begin position="341"/>
        <end position="358"/>
    </location>
</feature>
<feature type="compositionally biased region" description="Basic and acidic residues" evidence="2">
    <location>
        <begin position="1368"/>
        <end position="1380"/>
    </location>
</feature>
<evidence type="ECO:0000313" key="6">
    <source>
        <dbReference type="Proteomes" id="UP000578819"/>
    </source>
</evidence>
<feature type="compositionally biased region" description="Basic and acidic residues" evidence="2">
    <location>
        <begin position="383"/>
        <end position="393"/>
    </location>
</feature>
<evidence type="ECO:0000259" key="4">
    <source>
        <dbReference type="Pfam" id="PF25547"/>
    </source>
</evidence>
<evidence type="ECO:0000313" key="5">
    <source>
        <dbReference type="EMBL" id="MBB4962599.1"/>
    </source>
</evidence>
<feature type="compositionally biased region" description="Polar residues" evidence="2">
    <location>
        <begin position="431"/>
        <end position="441"/>
    </location>
</feature>
<dbReference type="EMBL" id="JACHJW010000001">
    <property type="protein sequence ID" value="MBB4962599.1"/>
    <property type="molecule type" value="Genomic_DNA"/>
</dbReference>
<dbReference type="Pfam" id="PF25547">
    <property type="entry name" value="WXG100_2"/>
    <property type="match status" value="1"/>
</dbReference>
<feature type="compositionally biased region" description="Low complexity" evidence="2">
    <location>
        <begin position="641"/>
        <end position="658"/>
    </location>
</feature>
<feature type="region of interest" description="Disordered" evidence="2">
    <location>
        <begin position="948"/>
        <end position="998"/>
    </location>
</feature>
<keyword evidence="1" id="KW-0175">Coiled coil</keyword>
<feature type="region of interest" description="Disordered" evidence="2">
    <location>
        <begin position="1165"/>
        <end position="1206"/>
    </location>
</feature>
<evidence type="ECO:0000259" key="3">
    <source>
        <dbReference type="Pfam" id="PF15644"/>
    </source>
</evidence>
<feature type="coiled-coil region" evidence="1">
    <location>
        <begin position="2737"/>
        <end position="2764"/>
    </location>
</feature>
<gene>
    <name evidence="5" type="ORF">FHR38_006332</name>
</gene>
<feature type="compositionally biased region" description="Basic and acidic residues" evidence="2">
    <location>
        <begin position="2521"/>
        <end position="2540"/>
    </location>
</feature>
<evidence type="ECO:0008006" key="7">
    <source>
        <dbReference type="Google" id="ProtNLM"/>
    </source>
</evidence>
<feature type="compositionally biased region" description="Low complexity" evidence="2">
    <location>
        <begin position="508"/>
        <end position="517"/>
    </location>
</feature>
<feature type="region of interest" description="Disordered" evidence="2">
    <location>
        <begin position="1876"/>
        <end position="1907"/>
    </location>
</feature>
<feature type="compositionally biased region" description="Polar residues" evidence="2">
    <location>
        <begin position="598"/>
        <end position="608"/>
    </location>
</feature>
<feature type="compositionally biased region" description="Pro residues" evidence="2">
    <location>
        <begin position="443"/>
        <end position="455"/>
    </location>
</feature>